<keyword evidence="2" id="KW-1185">Reference proteome</keyword>
<dbReference type="EMBL" id="LGRX02027229">
    <property type="protein sequence ID" value="KAK3249639.1"/>
    <property type="molecule type" value="Genomic_DNA"/>
</dbReference>
<proteinExistence type="predicted"/>
<name>A0AAE0F318_9CHLO</name>
<evidence type="ECO:0000313" key="2">
    <source>
        <dbReference type="Proteomes" id="UP001190700"/>
    </source>
</evidence>
<sequence>MRGHILDSTQRDGKRAYVVLRCDRCDSHACSLRLPIYRCRSRLITRDLLIDAVPTELPLVAYSLKRASEREERYAIVNAYVPKEGLTVAHFGFCLVATCEELRRTSCSRAQMNLVAQLAPNSTTTVSAKHVNEARRKVAQWRQDRFTQTIRRAIETCAAGMWVCRTQHATPAALVRFCAQYGKAAALWWLVSKAEASPRVACGDAHFCEALALREVDVHDLPLDDLGTWPLWAQRALSELDNSVAHAEAEGHDQTNDPALVRECLRLCVDRPVCVWHARVCALPMALIQETLFEMCEPVCYERLAKAWDSLQTRAPLSFVIVIDARSPALRITIFGSGNEGGVYFLCTQRWTCDRTWRRCLRARVALKTVARTHIHCLEDTAAAASSLLADFTKTHCAARSESDVVDCSAIMTSGRVVVECAAAPRNDGLTCRMGCAETRIGLRAGAWARNESLGMDCRVLRVHSLRSFATGVQGAAMLGNAEPCIVMLEAQWRGPRNEPACTAGVLVHPDRWTFGAHPSLRVMHQLPTDTNWSQLNLECSADLVEEEPSTWLCLVLRANCARVTIYPLDEDRIEARDACERLLLEARTELEYERAAVCAE</sequence>
<accession>A0AAE0F318</accession>
<comment type="caution">
    <text evidence="1">The sequence shown here is derived from an EMBL/GenBank/DDBJ whole genome shotgun (WGS) entry which is preliminary data.</text>
</comment>
<organism evidence="1 2">
    <name type="scientific">Cymbomonas tetramitiformis</name>
    <dbReference type="NCBI Taxonomy" id="36881"/>
    <lineage>
        <taxon>Eukaryota</taxon>
        <taxon>Viridiplantae</taxon>
        <taxon>Chlorophyta</taxon>
        <taxon>Pyramimonadophyceae</taxon>
        <taxon>Pyramimonadales</taxon>
        <taxon>Pyramimonadaceae</taxon>
        <taxon>Cymbomonas</taxon>
    </lineage>
</organism>
<dbReference type="AlphaFoldDB" id="A0AAE0F318"/>
<reference evidence="1 2" key="1">
    <citation type="journal article" date="2015" name="Genome Biol. Evol.">
        <title>Comparative Genomics of a Bacterivorous Green Alga Reveals Evolutionary Causalities and Consequences of Phago-Mixotrophic Mode of Nutrition.</title>
        <authorList>
            <person name="Burns J.A."/>
            <person name="Paasch A."/>
            <person name="Narechania A."/>
            <person name="Kim E."/>
        </authorList>
    </citation>
    <scope>NUCLEOTIDE SEQUENCE [LARGE SCALE GENOMIC DNA]</scope>
    <source>
        <strain evidence="1 2">PLY_AMNH</strain>
    </source>
</reference>
<gene>
    <name evidence="1" type="ORF">CYMTET_40919</name>
</gene>
<evidence type="ECO:0000313" key="1">
    <source>
        <dbReference type="EMBL" id="KAK3249639.1"/>
    </source>
</evidence>
<protein>
    <submittedName>
        <fullName evidence="1">Uncharacterized protein</fullName>
    </submittedName>
</protein>
<dbReference type="Proteomes" id="UP001190700">
    <property type="component" value="Unassembled WGS sequence"/>
</dbReference>